<dbReference type="Proteomes" id="UP000324575">
    <property type="component" value="Unassembled WGS sequence"/>
</dbReference>
<organism evidence="10 11">
    <name type="scientific">Candidatus Ordinivivax streblomastigis</name>
    <dbReference type="NCBI Taxonomy" id="2540710"/>
    <lineage>
        <taxon>Bacteria</taxon>
        <taxon>Pseudomonadati</taxon>
        <taxon>Bacteroidota</taxon>
        <taxon>Bacteroidia</taxon>
        <taxon>Bacteroidales</taxon>
        <taxon>Candidatus Ordinivivax</taxon>
    </lineage>
</organism>
<feature type="site" description="Important for catalytic activity, responsible for pKa modulation of the active site Glu and correct orientation of both the proton donor and substrate" evidence="7">
    <location>
        <position position="161"/>
    </location>
</feature>
<evidence type="ECO:0000256" key="1">
    <source>
        <dbReference type="ARBA" id="ARBA00009865"/>
    </source>
</evidence>
<dbReference type="InterPro" id="IPR023296">
    <property type="entry name" value="Glyco_hydro_beta-prop_sf"/>
</dbReference>
<feature type="domain" description="Secretion system C-terminal sorting" evidence="9">
    <location>
        <begin position="483"/>
        <end position="550"/>
    </location>
</feature>
<feature type="active site" description="Proton acceptor" evidence="6">
    <location>
        <position position="55"/>
    </location>
</feature>
<evidence type="ECO:0000256" key="7">
    <source>
        <dbReference type="PIRSR" id="PIRSR606710-2"/>
    </source>
</evidence>
<dbReference type="InterPro" id="IPR008979">
    <property type="entry name" value="Galactose-bd-like_sf"/>
</dbReference>
<dbReference type="SUPFAM" id="SSF75005">
    <property type="entry name" value="Arabinanase/levansucrase/invertase"/>
    <property type="match status" value="1"/>
</dbReference>
<accession>A0A5M8P3J7</accession>
<evidence type="ECO:0000256" key="3">
    <source>
        <dbReference type="ARBA" id="ARBA00022801"/>
    </source>
</evidence>
<dbReference type="CDD" id="cd04080">
    <property type="entry name" value="CBM6_cellulase-like"/>
    <property type="match status" value="1"/>
</dbReference>
<keyword evidence="3 8" id="KW-0378">Hydrolase</keyword>
<proteinExistence type="inferred from homology"/>
<evidence type="ECO:0000256" key="5">
    <source>
        <dbReference type="ARBA" id="ARBA00023295"/>
    </source>
</evidence>
<dbReference type="InterPro" id="IPR006710">
    <property type="entry name" value="Glyco_hydro_43"/>
</dbReference>
<dbReference type="InterPro" id="IPR052176">
    <property type="entry name" value="Glycosyl_Hydrlase_43_Enz"/>
</dbReference>
<dbReference type="PANTHER" id="PTHR43772:SF2">
    <property type="entry name" value="PUTATIVE (AFU_ORTHOLOGUE AFUA_2G04480)-RELATED"/>
    <property type="match status" value="1"/>
</dbReference>
<reference evidence="10 11" key="1">
    <citation type="submission" date="2019-03" db="EMBL/GenBank/DDBJ databases">
        <title>Single cell metagenomics reveals metabolic interactions within the superorganism composed of flagellate Streblomastix strix and complex community of Bacteroidetes bacteria on its surface.</title>
        <authorList>
            <person name="Treitli S.C."/>
            <person name="Kolisko M."/>
            <person name="Husnik F."/>
            <person name="Keeling P."/>
            <person name="Hampl V."/>
        </authorList>
    </citation>
    <scope>NUCLEOTIDE SEQUENCE [LARGE SCALE GENOMIC DNA]</scope>
    <source>
        <strain evidence="10">St1</strain>
    </source>
</reference>
<evidence type="ECO:0000313" key="10">
    <source>
        <dbReference type="EMBL" id="KAA6303057.1"/>
    </source>
</evidence>
<evidence type="ECO:0000313" key="11">
    <source>
        <dbReference type="Proteomes" id="UP000324575"/>
    </source>
</evidence>
<protein>
    <submittedName>
        <fullName evidence="10">Xylosidase/arabinosidase</fullName>
    </submittedName>
</protein>
<dbReference type="CDD" id="cd08990">
    <property type="entry name" value="GH43_AXH_like"/>
    <property type="match status" value="1"/>
</dbReference>
<sequence>MNLYKIFLFLILSLWAQLFFAQNGNPFVRDIYTADPSAHVWSDGRLYVYPSHDMDPPRGCDLMDKYHVFSTDDMVNWTDHGQILEANQVPWGEPLANGGKFMWAPDCAYKNGKYYFYFPHPNTDPWNSTWKIGIAVSDHPASDFTVLNYWLKGLPDEGMIDPCVFIDDDGQAYFYYGGGNKCMGAKLKDSMDEIEGSLQQMTGLYDFHEGTWVFKKDDVYYLTYADNAAGANQLRYATSNNPLGPWSHKGVYLKGTTSGTSHGSVVKYKDQWWAFYHTADLSGTGLLRSICVDSLFFSENGTIQTVIQTKDLGTPYKNTLRTVPGIVEAEDFNEGGQGIAYWDNTKSNAYLVYRTKDWVDINENRRYGIVYVTNTEQKEYINYSFEVLTAGVYNIDFKIASATTTNEEKFYLEFDQKKTANPKRYTVPDGDISNLATVTVPNIELSKGKHNMTFYPSGNMNFDKFILTNTTGIRNIKTDGISIYPIPTNDIIQIQMPQAGVVKISDISGKIVYAGNRNQVNHTVDLSRQAAGIYIVSIQMNDQVYQQKLIKK</sequence>
<evidence type="ECO:0000256" key="2">
    <source>
        <dbReference type="ARBA" id="ARBA00022651"/>
    </source>
</evidence>
<name>A0A5M8P3J7_9BACT</name>
<keyword evidence="2" id="KW-0624">Polysaccharide degradation</keyword>
<dbReference type="AlphaFoldDB" id="A0A5M8P3J7"/>
<feature type="active site" description="Proton donor" evidence="6">
    <location>
        <position position="209"/>
    </location>
</feature>
<dbReference type="PANTHER" id="PTHR43772">
    <property type="entry name" value="ENDO-1,4-BETA-XYLANASE"/>
    <property type="match status" value="1"/>
</dbReference>
<dbReference type="SUPFAM" id="SSF49785">
    <property type="entry name" value="Galactose-binding domain-like"/>
    <property type="match status" value="1"/>
</dbReference>
<dbReference type="NCBIfam" id="TIGR04183">
    <property type="entry name" value="Por_Secre_tail"/>
    <property type="match status" value="1"/>
</dbReference>
<dbReference type="GO" id="GO:0045493">
    <property type="term" value="P:xylan catabolic process"/>
    <property type="evidence" value="ECO:0007669"/>
    <property type="project" value="UniProtKB-KW"/>
</dbReference>
<evidence type="ECO:0000256" key="8">
    <source>
        <dbReference type="RuleBase" id="RU361187"/>
    </source>
</evidence>
<comment type="similarity">
    <text evidence="1 8">Belongs to the glycosyl hydrolase 43 family.</text>
</comment>
<dbReference type="Pfam" id="PF04616">
    <property type="entry name" value="Glyco_hydro_43"/>
    <property type="match status" value="1"/>
</dbReference>
<keyword evidence="4" id="KW-0119">Carbohydrate metabolism</keyword>
<evidence type="ECO:0000259" key="9">
    <source>
        <dbReference type="Pfam" id="PF18962"/>
    </source>
</evidence>
<comment type="caution">
    <text evidence="10">The sequence shown here is derived from an EMBL/GenBank/DDBJ whole genome shotgun (WGS) entry which is preliminary data.</text>
</comment>
<dbReference type="Pfam" id="PF18962">
    <property type="entry name" value="Por_Secre_tail"/>
    <property type="match status" value="1"/>
</dbReference>
<keyword evidence="2" id="KW-0858">Xylan degradation</keyword>
<gene>
    <name evidence="10" type="ORF">EZS26_000660</name>
</gene>
<dbReference type="EMBL" id="SNRX01000003">
    <property type="protein sequence ID" value="KAA6303057.1"/>
    <property type="molecule type" value="Genomic_DNA"/>
</dbReference>
<dbReference type="GO" id="GO:0004553">
    <property type="term" value="F:hydrolase activity, hydrolyzing O-glycosyl compounds"/>
    <property type="evidence" value="ECO:0007669"/>
    <property type="project" value="InterPro"/>
</dbReference>
<evidence type="ECO:0000256" key="6">
    <source>
        <dbReference type="PIRSR" id="PIRSR606710-1"/>
    </source>
</evidence>
<dbReference type="Gene3D" id="2.115.10.20">
    <property type="entry name" value="Glycosyl hydrolase domain, family 43"/>
    <property type="match status" value="1"/>
</dbReference>
<dbReference type="Gene3D" id="2.60.120.260">
    <property type="entry name" value="Galactose-binding domain-like"/>
    <property type="match status" value="1"/>
</dbReference>
<evidence type="ECO:0000256" key="4">
    <source>
        <dbReference type="ARBA" id="ARBA00023277"/>
    </source>
</evidence>
<keyword evidence="5 8" id="KW-0326">Glycosidase</keyword>
<dbReference type="InterPro" id="IPR026444">
    <property type="entry name" value="Secre_tail"/>
</dbReference>